<name>A0ABT2TM76_9FIRM</name>
<evidence type="ECO:0000256" key="3">
    <source>
        <dbReference type="ARBA" id="ARBA00009595"/>
    </source>
</evidence>
<dbReference type="InterPro" id="IPR049734">
    <property type="entry name" value="NudC-like_C"/>
</dbReference>
<keyword evidence="8" id="KW-0520">NAD</keyword>
<keyword evidence="12" id="KW-1185">Reference proteome</keyword>
<dbReference type="InterPro" id="IPR000086">
    <property type="entry name" value="NUDIX_hydrolase_dom"/>
</dbReference>
<evidence type="ECO:0000256" key="4">
    <source>
        <dbReference type="ARBA" id="ARBA00012381"/>
    </source>
</evidence>
<evidence type="ECO:0000313" key="11">
    <source>
        <dbReference type="EMBL" id="MCU6763328.1"/>
    </source>
</evidence>
<dbReference type="RefSeq" id="WP_158425963.1">
    <property type="nucleotide sequence ID" value="NZ_JAOQJQ010000006.1"/>
</dbReference>
<dbReference type="InterPro" id="IPR020084">
    <property type="entry name" value="NUDIX_hydrolase_CS"/>
</dbReference>
<proteinExistence type="inferred from homology"/>
<dbReference type="NCBIfam" id="NF001299">
    <property type="entry name" value="PRK00241.1"/>
    <property type="match status" value="1"/>
</dbReference>
<keyword evidence="5" id="KW-0479">Metal-binding</keyword>
<evidence type="ECO:0000256" key="6">
    <source>
        <dbReference type="ARBA" id="ARBA00022801"/>
    </source>
</evidence>
<organism evidence="11 12">
    <name type="scientific">Brotonthovivens ammoniilytica</name>
    <dbReference type="NCBI Taxonomy" id="2981725"/>
    <lineage>
        <taxon>Bacteria</taxon>
        <taxon>Bacillati</taxon>
        <taxon>Bacillota</taxon>
        <taxon>Clostridia</taxon>
        <taxon>Lachnospirales</taxon>
        <taxon>Lachnospiraceae</taxon>
        <taxon>Brotonthovivens</taxon>
    </lineage>
</organism>
<dbReference type="PANTHER" id="PTHR42904:SF6">
    <property type="entry name" value="NAD-CAPPED RNA HYDROLASE NUDT12"/>
    <property type="match status" value="1"/>
</dbReference>
<dbReference type="EMBL" id="JAOQJQ010000006">
    <property type="protein sequence ID" value="MCU6763328.1"/>
    <property type="molecule type" value="Genomic_DNA"/>
</dbReference>
<comment type="cofactor">
    <cofactor evidence="1">
        <name>Mg(2+)</name>
        <dbReference type="ChEBI" id="CHEBI:18420"/>
    </cofactor>
</comment>
<evidence type="ECO:0000256" key="5">
    <source>
        <dbReference type="ARBA" id="ARBA00022723"/>
    </source>
</evidence>
<keyword evidence="6 11" id="KW-0378">Hydrolase</keyword>
<comment type="caution">
    <text evidence="11">The sequence shown here is derived from an EMBL/GenBank/DDBJ whole genome shotgun (WGS) entry which is preliminary data.</text>
</comment>
<evidence type="ECO:0000256" key="2">
    <source>
        <dbReference type="ARBA" id="ARBA00001947"/>
    </source>
</evidence>
<reference evidence="11 12" key="1">
    <citation type="journal article" date="2021" name="ISME Commun">
        <title>Automated analysis of genomic sequences facilitates high-throughput and comprehensive description of bacteria.</title>
        <authorList>
            <person name="Hitch T.C.A."/>
        </authorList>
    </citation>
    <scope>NUCLEOTIDE SEQUENCE [LARGE SCALE GENOMIC DNA]</scope>
    <source>
        <strain evidence="11 12">Sanger_109</strain>
    </source>
</reference>
<evidence type="ECO:0000256" key="1">
    <source>
        <dbReference type="ARBA" id="ARBA00001946"/>
    </source>
</evidence>
<comment type="similarity">
    <text evidence="3">Belongs to the Nudix hydrolase family. NudC subfamily.</text>
</comment>
<gene>
    <name evidence="11" type="primary">nudC</name>
    <name evidence="11" type="ORF">OCV88_13515</name>
</gene>
<sequence length="274" mass="31858">MFQEIEPFIYHNEYQNMSPAGEDFVIGITDGKILLKEQDGTISYPVYNELPENIRKMGMFTYLFAINDTRFFLCRNLFLDGYELRKIHFLRPAAPKHLAFAGLVAMQLAGWYDSHKYCGRCGRELVPDEKERMMRCPDCNNMEYPKISPCVIAAVIHEDKILVTKYKGPDRGRYALVAGFTEIGETIEETVHREVFEETGVKVKNLRYYKCQPWPFSESLLFGFFCELDGSDKITIQEDELSMAKWVSREELSMVCDDFTLTNEMLCRFSEGRI</sequence>
<accession>A0ABT2TM76</accession>
<keyword evidence="7" id="KW-0460">Magnesium</keyword>
<dbReference type="CDD" id="cd03429">
    <property type="entry name" value="NUDIX_NADH_pyrophosphatase_Nudt13"/>
    <property type="match status" value="1"/>
</dbReference>
<dbReference type="Gene3D" id="3.90.79.10">
    <property type="entry name" value="Nucleoside Triphosphate Pyrophosphohydrolase"/>
    <property type="match status" value="1"/>
</dbReference>
<dbReference type="InterPro" id="IPR015797">
    <property type="entry name" value="NUDIX_hydrolase-like_dom_sf"/>
</dbReference>
<dbReference type="Pfam" id="PF09297">
    <property type="entry name" value="Zn_ribbon_NUD"/>
    <property type="match status" value="1"/>
</dbReference>
<evidence type="ECO:0000256" key="8">
    <source>
        <dbReference type="ARBA" id="ARBA00023027"/>
    </source>
</evidence>
<evidence type="ECO:0000259" key="10">
    <source>
        <dbReference type="PROSITE" id="PS51462"/>
    </source>
</evidence>
<dbReference type="GO" id="GO:0016787">
    <property type="term" value="F:hydrolase activity"/>
    <property type="evidence" value="ECO:0007669"/>
    <property type="project" value="UniProtKB-KW"/>
</dbReference>
<dbReference type="PROSITE" id="PS00893">
    <property type="entry name" value="NUDIX_BOX"/>
    <property type="match status" value="1"/>
</dbReference>
<dbReference type="InterPro" id="IPR050241">
    <property type="entry name" value="NAD-cap_RNA_hydrolase_NudC"/>
</dbReference>
<dbReference type="PROSITE" id="PS51462">
    <property type="entry name" value="NUDIX"/>
    <property type="match status" value="1"/>
</dbReference>
<evidence type="ECO:0000256" key="7">
    <source>
        <dbReference type="ARBA" id="ARBA00022842"/>
    </source>
</evidence>
<dbReference type="Gene3D" id="3.90.79.20">
    <property type="match status" value="1"/>
</dbReference>
<dbReference type="InterPro" id="IPR015376">
    <property type="entry name" value="Znr_NADH_PPase"/>
</dbReference>
<evidence type="ECO:0000313" key="12">
    <source>
        <dbReference type="Proteomes" id="UP001652442"/>
    </source>
</evidence>
<dbReference type="EC" id="3.6.1.22" evidence="4"/>
<dbReference type="PANTHER" id="PTHR42904">
    <property type="entry name" value="NUDIX HYDROLASE, NUDC SUBFAMILY"/>
    <property type="match status" value="1"/>
</dbReference>
<comment type="catalytic activity">
    <reaction evidence="9">
        <text>a 5'-end NAD(+)-phospho-ribonucleoside in mRNA + H2O = a 5'-end phospho-adenosine-phospho-ribonucleoside in mRNA + beta-nicotinamide D-ribonucleotide + 2 H(+)</text>
        <dbReference type="Rhea" id="RHEA:60876"/>
        <dbReference type="Rhea" id="RHEA-COMP:15698"/>
        <dbReference type="Rhea" id="RHEA-COMP:15719"/>
        <dbReference type="ChEBI" id="CHEBI:14649"/>
        <dbReference type="ChEBI" id="CHEBI:15377"/>
        <dbReference type="ChEBI" id="CHEBI:15378"/>
        <dbReference type="ChEBI" id="CHEBI:144029"/>
        <dbReference type="ChEBI" id="CHEBI:144051"/>
    </reaction>
    <physiologicalReaction direction="left-to-right" evidence="9">
        <dbReference type="Rhea" id="RHEA:60877"/>
    </physiologicalReaction>
</comment>
<comment type="cofactor">
    <cofactor evidence="2">
        <name>Zn(2+)</name>
        <dbReference type="ChEBI" id="CHEBI:29105"/>
    </cofactor>
</comment>
<evidence type="ECO:0000256" key="9">
    <source>
        <dbReference type="ARBA" id="ARBA00023679"/>
    </source>
</evidence>
<dbReference type="Pfam" id="PF00293">
    <property type="entry name" value="NUDIX"/>
    <property type="match status" value="1"/>
</dbReference>
<protein>
    <recommendedName>
        <fullName evidence="4">NAD(+) diphosphatase</fullName>
        <ecNumber evidence="4">3.6.1.22</ecNumber>
    </recommendedName>
</protein>
<dbReference type="Proteomes" id="UP001652442">
    <property type="component" value="Unassembled WGS sequence"/>
</dbReference>
<dbReference type="SUPFAM" id="SSF55811">
    <property type="entry name" value="Nudix"/>
    <property type="match status" value="1"/>
</dbReference>
<feature type="domain" description="Nudix hydrolase" evidence="10">
    <location>
        <begin position="145"/>
        <end position="269"/>
    </location>
</feature>